<evidence type="ECO:0000313" key="3">
    <source>
        <dbReference type="Proteomes" id="UP000318437"/>
    </source>
</evidence>
<dbReference type="NCBIfam" id="TIGR03009">
    <property type="entry name" value="plancto_dom_2"/>
    <property type="match status" value="1"/>
</dbReference>
<accession>A0A5C6D2I5</accession>
<dbReference type="Gene3D" id="2.50.20.10">
    <property type="entry name" value="Lipoprotein localisation LolA/LolB/LppX"/>
    <property type="match status" value="1"/>
</dbReference>
<evidence type="ECO:0000313" key="2">
    <source>
        <dbReference type="EMBL" id="TWU30064.1"/>
    </source>
</evidence>
<dbReference type="OrthoDB" id="243478at2"/>
<dbReference type="EMBL" id="SJPS01000001">
    <property type="protein sequence ID" value="TWU30064.1"/>
    <property type="molecule type" value="Genomic_DNA"/>
</dbReference>
<protein>
    <recommendedName>
        <fullName evidence="4">TIGR03009 domain-containing protein</fullName>
    </recommendedName>
</protein>
<keyword evidence="3" id="KW-1185">Reference proteome</keyword>
<comment type="caution">
    <text evidence="2">The sequence shown here is derived from an EMBL/GenBank/DDBJ whole genome shotgun (WGS) entry which is preliminary data.</text>
</comment>
<dbReference type="Proteomes" id="UP000318437">
    <property type="component" value="Unassembled WGS sequence"/>
</dbReference>
<sequence length="348" mass="38668" precursor="true">MQLSMRLLTLTLLICSVPTVSGQTQLPSTAATVPQQFPAEQPTALGGLQQPSQLPTTTLEQTQAVGAPLAQVTSVPAQQPPGAIAPTEQAAFGPPFQLDAVEQQFVDQILQMWENAGANIKTYDCRFERWEYDPVFGPSNDPMIKCTGQLTYAKPDKGSFKIEDIQRYVQKDPEKPGEYVLQKEEVGEHWVCDGKAIYEYKHDKKQLVVQPLPEEMRGKSIVDGPLPFLFGAEAAKLKARYWIRSRQGNAAEIWLEAYPRTQADAANYHHVDVMLERKTMMPKAIQVHMPNGSSRAVYMFEKPSVNGALNQLFGALFNSPRTPLGWTRVVEELPTAPQAAQSSDTQLK</sequence>
<dbReference type="AlphaFoldDB" id="A0A5C6D2I5"/>
<gene>
    <name evidence="2" type="ORF">Pla144_08500</name>
</gene>
<organism evidence="2 3">
    <name type="scientific">Bythopirellula polymerisocia</name>
    <dbReference type="NCBI Taxonomy" id="2528003"/>
    <lineage>
        <taxon>Bacteria</taxon>
        <taxon>Pseudomonadati</taxon>
        <taxon>Planctomycetota</taxon>
        <taxon>Planctomycetia</taxon>
        <taxon>Pirellulales</taxon>
        <taxon>Lacipirellulaceae</taxon>
        <taxon>Bythopirellula</taxon>
    </lineage>
</organism>
<dbReference type="InterPro" id="IPR017461">
    <property type="entry name" value="CHP03009_planctomycetes"/>
</dbReference>
<keyword evidence="1" id="KW-0732">Signal</keyword>
<evidence type="ECO:0000256" key="1">
    <source>
        <dbReference type="SAM" id="SignalP"/>
    </source>
</evidence>
<reference evidence="2 3" key="1">
    <citation type="submission" date="2019-02" db="EMBL/GenBank/DDBJ databases">
        <title>Deep-cultivation of Planctomycetes and their phenomic and genomic characterization uncovers novel biology.</title>
        <authorList>
            <person name="Wiegand S."/>
            <person name="Jogler M."/>
            <person name="Boedeker C."/>
            <person name="Pinto D."/>
            <person name="Vollmers J."/>
            <person name="Rivas-Marin E."/>
            <person name="Kohn T."/>
            <person name="Peeters S.H."/>
            <person name="Heuer A."/>
            <person name="Rast P."/>
            <person name="Oberbeckmann S."/>
            <person name="Bunk B."/>
            <person name="Jeske O."/>
            <person name="Meyerdierks A."/>
            <person name="Storesund J.E."/>
            <person name="Kallscheuer N."/>
            <person name="Luecker S."/>
            <person name="Lage O.M."/>
            <person name="Pohl T."/>
            <person name="Merkel B.J."/>
            <person name="Hornburger P."/>
            <person name="Mueller R.-W."/>
            <person name="Bruemmer F."/>
            <person name="Labrenz M."/>
            <person name="Spormann A.M."/>
            <person name="Op Den Camp H."/>
            <person name="Overmann J."/>
            <person name="Amann R."/>
            <person name="Jetten M.S.M."/>
            <person name="Mascher T."/>
            <person name="Medema M.H."/>
            <person name="Devos D.P."/>
            <person name="Kaster A.-K."/>
            <person name="Ovreas L."/>
            <person name="Rohde M."/>
            <person name="Galperin M.Y."/>
            <person name="Jogler C."/>
        </authorList>
    </citation>
    <scope>NUCLEOTIDE SEQUENCE [LARGE SCALE GENOMIC DNA]</scope>
    <source>
        <strain evidence="2 3">Pla144</strain>
    </source>
</reference>
<evidence type="ECO:0008006" key="4">
    <source>
        <dbReference type="Google" id="ProtNLM"/>
    </source>
</evidence>
<proteinExistence type="predicted"/>
<feature type="chain" id="PRO_5022799452" description="TIGR03009 domain-containing protein" evidence="1">
    <location>
        <begin position="23"/>
        <end position="348"/>
    </location>
</feature>
<feature type="signal peptide" evidence="1">
    <location>
        <begin position="1"/>
        <end position="22"/>
    </location>
</feature>
<name>A0A5C6D2I5_9BACT</name>